<dbReference type="EMBL" id="HACG01001892">
    <property type="protein sequence ID" value="CEK48757.1"/>
    <property type="molecule type" value="Transcribed_RNA"/>
</dbReference>
<gene>
    <name evidence="1" type="primary">ORF5087</name>
</gene>
<name>A0A0B6XXF9_9EUPU</name>
<sequence>TNLCELQEAIKHIFSIYAVNASLIKVFLIDPANYSLVDESCHTILTTSFIGDILQKQNKTCVTVTPNQDGIQELLGSQNIIENSNSVLLIPIPERGTQTNVGIIVVASRAGSV</sequence>
<dbReference type="AlphaFoldDB" id="A0A0B6XXF9"/>
<feature type="non-terminal residue" evidence="1">
    <location>
        <position position="113"/>
    </location>
</feature>
<reference evidence="1" key="1">
    <citation type="submission" date="2014-12" db="EMBL/GenBank/DDBJ databases">
        <title>Insight into the proteome of Arion vulgaris.</title>
        <authorList>
            <person name="Aradska J."/>
            <person name="Bulat T."/>
            <person name="Smidak R."/>
            <person name="Sarate P."/>
            <person name="Gangsoo J."/>
            <person name="Sialana F."/>
            <person name="Bilban M."/>
            <person name="Lubec G."/>
        </authorList>
    </citation>
    <scope>NUCLEOTIDE SEQUENCE</scope>
    <source>
        <tissue evidence="1">Skin</tissue>
    </source>
</reference>
<organism evidence="1">
    <name type="scientific">Arion vulgaris</name>
    <dbReference type="NCBI Taxonomy" id="1028688"/>
    <lineage>
        <taxon>Eukaryota</taxon>
        <taxon>Metazoa</taxon>
        <taxon>Spiralia</taxon>
        <taxon>Lophotrochozoa</taxon>
        <taxon>Mollusca</taxon>
        <taxon>Gastropoda</taxon>
        <taxon>Heterobranchia</taxon>
        <taxon>Euthyneura</taxon>
        <taxon>Panpulmonata</taxon>
        <taxon>Eupulmonata</taxon>
        <taxon>Stylommatophora</taxon>
        <taxon>Helicina</taxon>
        <taxon>Arionoidea</taxon>
        <taxon>Arionidae</taxon>
        <taxon>Arion</taxon>
    </lineage>
</organism>
<evidence type="ECO:0000313" key="1">
    <source>
        <dbReference type="EMBL" id="CEK48757.1"/>
    </source>
</evidence>
<proteinExistence type="predicted"/>
<accession>A0A0B6XXF9</accession>
<protein>
    <submittedName>
        <fullName evidence="1">Uncharacterized protein</fullName>
    </submittedName>
</protein>
<feature type="non-terminal residue" evidence="1">
    <location>
        <position position="1"/>
    </location>
</feature>